<keyword evidence="2" id="KW-0813">Transport</keyword>
<feature type="transmembrane region" description="Helical" evidence="6">
    <location>
        <begin position="153"/>
        <end position="178"/>
    </location>
</feature>
<sequence length="460" mass="49935">MKFTDDKKNFDLDKVEPDYSEGYSWYVVGILMLFYALSFVDRQIIALLVEPMKADLGLSDVEMSLLGGLSFAIFYTIFGIPLGRLADSSNRRGLIAAGVVVWSLMTTLCGFASRFSHLLLLRMGVGLGEAALSPAAFSIIADYFPSHRRATALSIYSMGIYLGAGLAFTGGAILLGWAERTIALRGGEPLFILGNIQPWQVVFLMVGIPGLLMTFLLATVREPSRKGLKQSGLNREGKGGVGVPLKEVMRFLSENRKALFCHNFGIAFLSLSAYAGAFWDAAFFERIHSWAPREMGIWYGILTMAAGAAGVLTGGRLSDWLSSRGIKNANMVTILIASISWLPFGIAYPLMPNVSLSLTMLFPTLFTAAMPFGCAAAAIQEMMPSRMRAQASALYLFIINIIGLGIGPTAVAFFTEQVFQDLQMVRYSLVLVAGGGHIIAVGLLWLSLGSYSETVERAEN</sequence>
<dbReference type="Pfam" id="PF07690">
    <property type="entry name" value="MFS_1"/>
    <property type="match status" value="1"/>
</dbReference>
<name>A0A2Z4AMF4_9BACT</name>
<feature type="transmembrane region" description="Helical" evidence="6">
    <location>
        <begin position="94"/>
        <end position="113"/>
    </location>
</feature>
<protein>
    <submittedName>
        <fullName evidence="8">D-galactonate transporter</fullName>
    </submittedName>
</protein>
<feature type="transmembrane region" description="Helical" evidence="6">
    <location>
        <begin position="198"/>
        <end position="220"/>
    </location>
</feature>
<dbReference type="Gene3D" id="1.20.1250.20">
    <property type="entry name" value="MFS general substrate transporter like domains"/>
    <property type="match status" value="2"/>
</dbReference>
<dbReference type="GO" id="GO:0016020">
    <property type="term" value="C:membrane"/>
    <property type="evidence" value="ECO:0007669"/>
    <property type="project" value="UniProtKB-SubCell"/>
</dbReference>
<dbReference type="CDD" id="cd17328">
    <property type="entry name" value="MFS_spinster_like"/>
    <property type="match status" value="1"/>
</dbReference>
<dbReference type="KEGG" id="mtar:DF168_01475"/>
<evidence type="ECO:0000256" key="3">
    <source>
        <dbReference type="ARBA" id="ARBA00022692"/>
    </source>
</evidence>
<reference evidence="8 9" key="1">
    <citation type="submission" date="2018-06" db="EMBL/GenBank/DDBJ databases">
        <title>Draft Genome Sequence of a Novel Marine Bacterium Related to the Verrucomicrobia.</title>
        <authorList>
            <person name="Vosseberg J."/>
            <person name="Martijn J."/>
            <person name="Ettema T.J.G."/>
        </authorList>
    </citation>
    <scope>NUCLEOTIDE SEQUENCE [LARGE SCALE GENOMIC DNA]</scope>
    <source>
        <strain evidence="8">TARA_B100001123</strain>
    </source>
</reference>
<feature type="transmembrane region" description="Helical" evidence="6">
    <location>
        <begin position="360"/>
        <end position="379"/>
    </location>
</feature>
<evidence type="ECO:0000256" key="6">
    <source>
        <dbReference type="SAM" id="Phobius"/>
    </source>
</evidence>
<feature type="transmembrane region" description="Helical" evidence="6">
    <location>
        <begin position="259"/>
        <end position="277"/>
    </location>
</feature>
<keyword evidence="5 6" id="KW-0472">Membrane</keyword>
<dbReference type="InterPro" id="IPR044770">
    <property type="entry name" value="MFS_spinster-like"/>
</dbReference>
<evidence type="ECO:0000256" key="4">
    <source>
        <dbReference type="ARBA" id="ARBA00022989"/>
    </source>
</evidence>
<evidence type="ECO:0000313" key="8">
    <source>
        <dbReference type="EMBL" id="AWT60270.1"/>
    </source>
</evidence>
<evidence type="ECO:0000256" key="5">
    <source>
        <dbReference type="ARBA" id="ARBA00023136"/>
    </source>
</evidence>
<dbReference type="PANTHER" id="PTHR23505">
    <property type="entry name" value="SPINSTER"/>
    <property type="match status" value="1"/>
</dbReference>
<dbReference type="InterPro" id="IPR036259">
    <property type="entry name" value="MFS_trans_sf"/>
</dbReference>
<dbReference type="InterPro" id="IPR020846">
    <property type="entry name" value="MFS_dom"/>
</dbReference>
<organism evidence="8 9">
    <name type="scientific">Candidatus Moanibacter tarae</name>
    <dbReference type="NCBI Taxonomy" id="2200854"/>
    <lineage>
        <taxon>Bacteria</taxon>
        <taxon>Pseudomonadati</taxon>
        <taxon>Verrucomicrobiota</taxon>
        <taxon>Opitutia</taxon>
        <taxon>Puniceicoccales</taxon>
        <taxon>Puniceicoccales incertae sedis</taxon>
        <taxon>Candidatus Moanibacter</taxon>
    </lineage>
</organism>
<accession>A0A2Z4AMF4</accession>
<dbReference type="GO" id="GO:0022857">
    <property type="term" value="F:transmembrane transporter activity"/>
    <property type="evidence" value="ECO:0007669"/>
    <property type="project" value="InterPro"/>
</dbReference>
<dbReference type="InterPro" id="IPR011701">
    <property type="entry name" value="MFS"/>
</dbReference>
<feature type="transmembrane region" description="Helical" evidence="6">
    <location>
        <begin position="329"/>
        <end position="348"/>
    </location>
</feature>
<comment type="subcellular location">
    <subcellularLocation>
        <location evidence="1">Membrane</location>
        <topology evidence="1">Multi-pass membrane protein</topology>
    </subcellularLocation>
</comment>
<proteinExistence type="predicted"/>
<dbReference type="EMBL" id="CP029803">
    <property type="protein sequence ID" value="AWT60270.1"/>
    <property type="molecule type" value="Genomic_DNA"/>
</dbReference>
<feature type="transmembrane region" description="Helical" evidence="6">
    <location>
        <begin position="427"/>
        <end position="448"/>
    </location>
</feature>
<feature type="domain" description="Major facilitator superfamily (MFS) profile" evidence="7">
    <location>
        <begin position="27"/>
        <end position="452"/>
    </location>
</feature>
<dbReference type="Proteomes" id="UP000247465">
    <property type="component" value="Chromosome"/>
</dbReference>
<evidence type="ECO:0000256" key="1">
    <source>
        <dbReference type="ARBA" id="ARBA00004141"/>
    </source>
</evidence>
<dbReference type="PROSITE" id="PS50850">
    <property type="entry name" value="MFS"/>
    <property type="match status" value="1"/>
</dbReference>
<feature type="transmembrane region" description="Helical" evidence="6">
    <location>
        <begin position="119"/>
        <end position="141"/>
    </location>
</feature>
<dbReference type="SUPFAM" id="SSF103473">
    <property type="entry name" value="MFS general substrate transporter"/>
    <property type="match status" value="1"/>
</dbReference>
<evidence type="ECO:0000256" key="2">
    <source>
        <dbReference type="ARBA" id="ARBA00022448"/>
    </source>
</evidence>
<keyword evidence="4 6" id="KW-1133">Transmembrane helix</keyword>
<evidence type="ECO:0000259" key="7">
    <source>
        <dbReference type="PROSITE" id="PS50850"/>
    </source>
</evidence>
<feature type="transmembrane region" description="Helical" evidence="6">
    <location>
        <begin position="297"/>
        <end position="317"/>
    </location>
</feature>
<feature type="transmembrane region" description="Helical" evidence="6">
    <location>
        <begin position="65"/>
        <end position="82"/>
    </location>
</feature>
<dbReference type="AlphaFoldDB" id="A0A2Z4AMF4"/>
<feature type="transmembrane region" description="Helical" evidence="6">
    <location>
        <begin position="23"/>
        <end position="45"/>
    </location>
</feature>
<gene>
    <name evidence="8" type="primary">dgoT</name>
    <name evidence="8" type="ORF">DF168_01475</name>
</gene>
<dbReference type="PANTHER" id="PTHR23505:SF79">
    <property type="entry name" value="PROTEIN SPINSTER"/>
    <property type="match status" value="1"/>
</dbReference>
<feature type="transmembrane region" description="Helical" evidence="6">
    <location>
        <begin position="391"/>
        <end position="415"/>
    </location>
</feature>
<keyword evidence="3 6" id="KW-0812">Transmembrane</keyword>
<evidence type="ECO:0000313" key="9">
    <source>
        <dbReference type="Proteomes" id="UP000247465"/>
    </source>
</evidence>